<evidence type="ECO:0000313" key="1">
    <source>
        <dbReference type="EMBL" id="SIO11461.1"/>
    </source>
</evidence>
<accession>A0A1N6GV46</accession>
<dbReference type="Proteomes" id="UP000184694">
    <property type="component" value="Unassembled WGS sequence"/>
</dbReference>
<name>A0A1N6GV46_9BACT</name>
<sequence>MTTPISTKTDPTVCERCAQKYHTCCHAEPQDVELCFPLSDSEWEKVKAAVPDMDGENFVANTPEFIKTLKRLFPHDGKKIDAQFPANETHRVLRSNEKGYCVYLTEQGCMLPREARPWFCLLFPFWVRGKELTMFTAQGCLVCRETDTVEDSLELLGMDKSQVRELFALLRSAWGFDKDE</sequence>
<keyword evidence="2" id="KW-1185">Reference proteome</keyword>
<organism evidence="1 2">
    <name type="scientific">Halodesulfovibrio marinisediminis DSM 17456</name>
    <dbReference type="NCBI Taxonomy" id="1121457"/>
    <lineage>
        <taxon>Bacteria</taxon>
        <taxon>Pseudomonadati</taxon>
        <taxon>Thermodesulfobacteriota</taxon>
        <taxon>Desulfovibrionia</taxon>
        <taxon>Desulfovibrionales</taxon>
        <taxon>Desulfovibrionaceae</taxon>
        <taxon>Halodesulfovibrio</taxon>
    </lineage>
</organism>
<dbReference type="RefSeq" id="WP_074216624.1">
    <property type="nucleotide sequence ID" value="NZ_FSRG01000005.1"/>
</dbReference>
<gene>
    <name evidence="1" type="ORF">SAMN02745161_1824</name>
</gene>
<dbReference type="AlphaFoldDB" id="A0A1N6GV46"/>
<reference evidence="2" key="1">
    <citation type="submission" date="2016-11" db="EMBL/GenBank/DDBJ databases">
        <authorList>
            <person name="Varghese N."/>
            <person name="Submissions S."/>
        </authorList>
    </citation>
    <scope>NUCLEOTIDE SEQUENCE [LARGE SCALE GENOMIC DNA]</scope>
    <source>
        <strain evidence="2">DSM 17456</strain>
    </source>
</reference>
<dbReference type="OrthoDB" id="275146at2"/>
<protein>
    <submittedName>
        <fullName evidence="1">Uncharacterized protein</fullName>
    </submittedName>
</protein>
<proteinExistence type="predicted"/>
<dbReference type="EMBL" id="FSRG01000005">
    <property type="protein sequence ID" value="SIO11461.1"/>
    <property type="molecule type" value="Genomic_DNA"/>
</dbReference>
<evidence type="ECO:0000313" key="2">
    <source>
        <dbReference type="Proteomes" id="UP000184694"/>
    </source>
</evidence>
<dbReference type="STRING" id="1121457.SAMN02745161_1824"/>